<feature type="compositionally biased region" description="Polar residues" evidence="1">
    <location>
        <begin position="95"/>
        <end position="118"/>
    </location>
</feature>
<feature type="compositionally biased region" description="Polar residues" evidence="1">
    <location>
        <begin position="177"/>
        <end position="196"/>
    </location>
</feature>
<reference evidence="2" key="1">
    <citation type="journal article" date="2022" name="New Phytol.">
        <title>Evolutionary transition to the ectomycorrhizal habit in the genomes of a hyperdiverse lineage of mushroom-forming fungi.</title>
        <authorList>
            <person name="Looney B."/>
            <person name="Miyauchi S."/>
            <person name="Morin E."/>
            <person name="Drula E."/>
            <person name="Courty P.E."/>
            <person name="Kohler A."/>
            <person name="Kuo A."/>
            <person name="LaButti K."/>
            <person name="Pangilinan J."/>
            <person name="Lipzen A."/>
            <person name="Riley R."/>
            <person name="Andreopoulos W."/>
            <person name="He G."/>
            <person name="Johnson J."/>
            <person name="Nolan M."/>
            <person name="Tritt A."/>
            <person name="Barry K.W."/>
            <person name="Grigoriev I.V."/>
            <person name="Nagy L.G."/>
            <person name="Hibbett D."/>
            <person name="Henrissat B."/>
            <person name="Matheny P.B."/>
            <person name="Labbe J."/>
            <person name="Martin F.M."/>
        </authorList>
    </citation>
    <scope>NUCLEOTIDE SEQUENCE</scope>
    <source>
        <strain evidence="2">BPL690</strain>
    </source>
</reference>
<gene>
    <name evidence="2" type="ORF">B0F90DRAFT_619583</name>
</gene>
<sequence>MDSATLPSGEYPFLDSPTWKYTGLGNGDGDFLVPPVPRLPSGVSGVAAGRPVNDQGKVDVVPNHKSQSNGTSILRDQSRREIPPLREPDPGKPQGLTSPSQQFSPIPELSTPNLSNPATPDLVKDSSPSAGGRSSDVQPQTSCTSDSAPSAWSGPLSTSSPPSGEEITMVLDVFSASPPNSQPAAEQRESSPSPRSQAKEESPSSRASLAAHRRPGTTVDVRRARRSRSGSRPSLASVNNFLLHPATLLPIGERRSSSVFHASGSVGGLQLESSGDADTLSALHSSLVTTHSHHISQLPSFPESAGPQSALISPGYPSSLASASLPPSPDLLDNIVLTHESGFRHRKRDQPPNKQRPSDGISIDISGEEQDDYTPPSTNSGNRQTFPETPSIFSPMLSPNLSLARGSAFPFSNFSRQRNVSVSRSLRGRSSRMSSRFLVGRSSTTKASIIVRTHKKSLRSKLKRASVASPSGAAVETTIPPTPLIPPPPPPLPSSSHISLGESVANPAPSSPQQLPPPPPPPQLQPPPPPSHIPVVFPSSATHVLPPSGHTRSSPASPSSFDSSSNNLRLVILRLIARIHPVRKSPSGTLR</sequence>
<feature type="region of interest" description="Disordered" evidence="1">
    <location>
        <begin position="454"/>
        <end position="564"/>
    </location>
</feature>
<organism evidence="2 3">
    <name type="scientific">Multifurca ochricompacta</name>
    <dbReference type="NCBI Taxonomy" id="376703"/>
    <lineage>
        <taxon>Eukaryota</taxon>
        <taxon>Fungi</taxon>
        <taxon>Dikarya</taxon>
        <taxon>Basidiomycota</taxon>
        <taxon>Agaricomycotina</taxon>
        <taxon>Agaricomycetes</taxon>
        <taxon>Russulales</taxon>
        <taxon>Russulaceae</taxon>
        <taxon>Multifurca</taxon>
    </lineage>
</organism>
<feature type="compositionally biased region" description="Pro residues" evidence="1">
    <location>
        <begin position="514"/>
        <end position="532"/>
    </location>
</feature>
<dbReference type="EMBL" id="WTXG01000023">
    <property type="protein sequence ID" value="KAI0299422.1"/>
    <property type="molecule type" value="Genomic_DNA"/>
</dbReference>
<comment type="caution">
    <text evidence="2">The sequence shown here is derived from an EMBL/GenBank/DDBJ whole genome shotgun (WGS) entry which is preliminary data.</text>
</comment>
<dbReference type="AlphaFoldDB" id="A0AAD4QMT3"/>
<keyword evidence="3" id="KW-1185">Reference proteome</keyword>
<evidence type="ECO:0000256" key="1">
    <source>
        <dbReference type="SAM" id="MobiDB-lite"/>
    </source>
</evidence>
<feature type="compositionally biased region" description="Polar residues" evidence="1">
    <location>
        <begin position="135"/>
        <end position="150"/>
    </location>
</feature>
<evidence type="ECO:0000313" key="2">
    <source>
        <dbReference type="EMBL" id="KAI0299422.1"/>
    </source>
</evidence>
<feature type="region of interest" description="Disordered" evidence="1">
    <location>
        <begin position="297"/>
        <end position="324"/>
    </location>
</feature>
<evidence type="ECO:0000313" key="3">
    <source>
        <dbReference type="Proteomes" id="UP001203297"/>
    </source>
</evidence>
<feature type="compositionally biased region" description="Pro residues" evidence="1">
    <location>
        <begin position="480"/>
        <end position="493"/>
    </location>
</feature>
<feature type="region of interest" description="Disordered" evidence="1">
    <location>
        <begin position="342"/>
        <end position="394"/>
    </location>
</feature>
<proteinExistence type="predicted"/>
<feature type="compositionally biased region" description="Low complexity" evidence="1">
    <location>
        <begin position="153"/>
        <end position="164"/>
    </location>
</feature>
<feature type="region of interest" description="Disordered" evidence="1">
    <location>
        <begin position="1"/>
        <end position="237"/>
    </location>
</feature>
<feature type="compositionally biased region" description="Basic and acidic residues" evidence="1">
    <location>
        <begin position="76"/>
        <end position="90"/>
    </location>
</feature>
<protein>
    <submittedName>
        <fullName evidence="2">Uncharacterized protein</fullName>
    </submittedName>
</protein>
<dbReference type="Proteomes" id="UP001203297">
    <property type="component" value="Unassembled WGS sequence"/>
</dbReference>
<name>A0AAD4QMT3_9AGAM</name>
<feature type="compositionally biased region" description="Basic residues" evidence="1">
    <location>
        <begin position="454"/>
        <end position="464"/>
    </location>
</feature>
<feature type="compositionally biased region" description="Polar residues" evidence="1">
    <location>
        <begin position="64"/>
        <end position="75"/>
    </location>
</feature>
<feature type="compositionally biased region" description="Low complexity" evidence="1">
    <location>
        <begin position="553"/>
        <end position="564"/>
    </location>
</feature>
<accession>A0AAD4QMT3</accession>
<feature type="compositionally biased region" description="Polar residues" evidence="1">
    <location>
        <begin position="375"/>
        <end position="394"/>
    </location>
</feature>